<comment type="caution">
    <text evidence="2">The sequence shown here is derived from an EMBL/GenBank/DDBJ whole genome shotgun (WGS) entry which is preliminary data.</text>
</comment>
<protein>
    <recommendedName>
        <fullName evidence="1">N-acetyltransferase domain-containing protein</fullName>
    </recommendedName>
</protein>
<evidence type="ECO:0000313" key="2">
    <source>
        <dbReference type="EMBL" id="KAF5310829.1"/>
    </source>
</evidence>
<feature type="domain" description="N-acetyltransferase" evidence="1">
    <location>
        <begin position="26"/>
        <end position="181"/>
    </location>
</feature>
<keyword evidence="3" id="KW-1185">Reference proteome</keyword>
<dbReference type="PANTHER" id="PTHR43792:SF16">
    <property type="entry name" value="N-ACETYLTRANSFERASE DOMAIN-CONTAINING PROTEIN"/>
    <property type="match status" value="1"/>
</dbReference>
<dbReference type="InterPro" id="IPR000182">
    <property type="entry name" value="GNAT_dom"/>
</dbReference>
<dbReference type="AlphaFoldDB" id="A0A8H5ESK8"/>
<accession>A0A8H5ESK8</accession>
<proteinExistence type="predicted"/>
<dbReference type="Proteomes" id="UP000567179">
    <property type="component" value="Unassembled WGS sequence"/>
</dbReference>
<evidence type="ECO:0000313" key="3">
    <source>
        <dbReference type="Proteomes" id="UP000567179"/>
    </source>
</evidence>
<reference evidence="2 3" key="1">
    <citation type="journal article" date="2020" name="ISME J.">
        <title>Uncovering the hidden diversity of litter-decomposition mechanisms in mushroom-forming fungi.</title>
        <authorList>
            <person name="Floudas D."/>
            <person name="Bentzer J."/>
            <person name="Ahren D."/>
            <person name="Johansson T."/>
            <person name="Persson P."/>
            <person name="Tunlid A."/>
        </authorList>
    </citation>
    <scope>NUCLEOTIDE SEQUENCE [LARGE SCALE GENOMIC DNA]</scope>
    <source>
        <strain evidence="2 3">CBS 101986</strain>
    </source>
</reference>
<dbReference type="InterPro" id="IPR051531">
    <property type="entry name" value="N-acetyltransferase"/>
</dbReference>
<dbReference type="GO" id="GO:0016747">
    <property type="term" value="F:acyltransferase activity, transferring groups other than amino-acyl groups"/>
    <property type="evidence" value="ECO:0007669"/>
    <property type="project" value="InterPro"/>
</dbReference>
<evidence type="ECO:0000259" key="1">
    <source>
        <dbReference type="Pfam" id="PF13302"/>
    </source>
</evidence>
<dbReference type="Gene3D" id="3.40.630.30">
    <property type="match status" value="1"/>
</dbReference>
<dbReference type="InterPro" id="IPR016181">
    <property type="entry name" value="Acyl_CoA_acyltransferase"/>
</dbReference>
<name>A0A8H5ESK8_9AGAR</name>
<dbReference type="EMBL" id="JAACJJ010000057">
    <property type="protein sequence ID" value="KAF5310829.1"/>
    <property type="molecule type" value="Genomic_DNA"/>
</dbReference>
<dbReference type="PANTHER" id="PTHR43792">
    <property type="entry name" value="GNAT FAMILY, PUTATIVE (AFU_ORTHOLOGUE AFUA_3G00765)-RELATED-RELATED"/>
    <property type="match status" value="1"/>
</dbReference>
<organism evidence="2 3">
    <name type="scientific">Psilocybe cf. subviscida</name>
    <dbReference type="NCBI Taxonomy" id="2480587"/>
    <lineage>
        <taxon>Eukaryota</taxon>
        <taxon>Fungi</taxon>
        <taxon>Dikarya</taxon>
        <taxon>Basidiomycota</taxon>
        <taxon>Agaricomycotina</taxon>
        <taxon>Agaricomycetes</taxon>
        <taxon>Agaricomycetidae</taxon>
        <taxon>Agaricales</taxon>
        <taxon>Agaricineae</taxon>
        <taxon>Strophariaceae</taxon>
        <taxon>Psilocybe</taxon>
    </lineage>
</organism>
<dbReference type="Pfam" id="PF13302">
    <property type="entry name" value="Acetyltransf_3"/>
    <property type="match status" value="1"/>
</dbReference>
<dbReference type="SUPFAM" id="SSF55729">
    <property type="entry name" value="Acyl-CoA N-acyltransferases (Nat)"/>
    <property type="match status" value="1"/>
</dbReference>
<dbReference type="OrthoDB" id="64477at2759"/>
<gene>
    <name evidence="2" type="ORF">D9619_008027</name>
</gene>
<sequence>MSAPTSSPTGPKAQLLTIRSKSLSARILLRSPDPIDAYSLTARGRDPICTQYLPHLQRMRDKITVESNTRQVRKWRRDSGIVGFFLCVVLLGEHAEHLRGVDQSQNANTTIGDTGLMPLDLEAKRSELGIMLNSTPDIRGKGYAVEALNMQFAYGFDHLGLEEMFFGTAEDNEPMRKLLEKKFGLEPQWKEATKDYSYTATKKWWDERQAAAGENRIVVEGELTDLKDEEKEQDS</sequence>